<organism evidence="1 2">
    <name type="scientific">Spironucleus salmonicida</name>
    <dbReference type="NCBI Taxonomy" id="348837"/>
    <lineage>
        <taxon>Eukaryota</taxon>
        <taxon>Metamonada</taxon>
        <taxon>Diplomonadida</taxon>
        <taxon>Hexamitidae</taxon>
        <taxon>Hexamitinae</taxon>
        <taxon>Spironucleus</taxon>
    </lineage>
</organism>
<evidence type="ECO:0000313" key="1">
    <source>
        <dbReference type="EMBL" id="KAH0576635.1"/>
    </source>
</evidence>
<dbReference type="KEGG" id="ssao:94296222"/>
<comment type="caution">
    <text evidence="1">The sequence shown here is derived from an EMBL/GenBank/DDBJ whole genome shotgun (WGS) entry which is preliminary data.</text>
</comment>
<dbReference type="EMBL" id="AUWU02000002">
    <property type="protein sequence ID" value="KAH0576635.1"/>
    <property type="molecule type" value="Genomic_DNA"/>
</dbReference>
<dbReference type="GeneID" id="94296222"/>
<evidence type="ECO:0000313" key="2">
    <source>
        <dbReference type="Proteomes" id="UP000018208"/>
    </source>
</evidence>
<dbReference type="Proteomes" id="UP000018208">
    <property type="component" value="Unassembled WGS sequence"/>
</dbReference>
<protein>
    <submittedName>
        <fullName evidence="1">Uncharacterized protein</fullName>
    </submittedName>
</protein>
<keyword evidence="2" id="KW-1185">Reference proteome</keyword>
<sequence length="110" mass="13162">MILVYSQKKINIIFLVLTMINQYQQQLIVAIFKDMILISIIQRFVEQMSLVLKVIKSNTINMMYLSVLINILTKNIWWENLSIKEQMLVDSKYQLEYSPVLLMKFTYCYP</sequence>
<accession>A0A9P8S156</accession>
<dbReference type="RefSeq" id="XP_067767408.1">
    <property type="nucleotide sequence ID" value="XM_067906091.1"/>
</dbReference>
<proteinExistence type="predicted"/>
<gene>
    <name evidence="1" type="ORF">SS50377_22199</name>
</gene>
<name>A0A9P8S156_9EUKA</name>
<dbReference type="AlphaFoldDB" id="A0A9P8S156"/>
<reference evidence="1 2" key="1">
    <citation type="journal article" date="2014" name="PLoS Genet.">
        <title>The Genome of Spironucleus salmonicida Highlights a Fish Pathogen Adapted to Fluctuating Environments.</title>
        <authorList>
            <person name="Xu F."/>
            <person name="Jerlstrom-Hultqvist J."/>
            <person name="Einarsson E."/>
            <person name="Astvaldsson A."/>
            <person name="Svard S.G."/>
            <person name="Andersson J.O."/>
        </authorList>
    </citation>
    <scope>NUCLEOTIDE SEQUENCE [LARGE SCALE GENOMIC DNA]</scope>
    <source>
        <strain evidence="1 2">ATCC 50377</strain>
    </source>
</reference>